<sequence length="107" mass="11707">MAFTVTVVFPDEPDAKYDIDSYVEHHMPLVQSCWGKYGLQSWSATKFVDGVDGSHPLYAFGSVVVWDTEESIKTAFAGPEVAEIMGDVAAFSNKHAVFLMGEVLAES</sequence>
<accession>A0AA38R8X1</accession>
<name>A0AA38R8X1_9PEZI</name>
<dbReference type="NCBIfam" id="TIGR02118">
    <property type="entry name" value="EthD family reductase"/>
    <property type="match status" value="1"/>
</dbReference>
<dbReference type="GO" id="GO:0016491">
    <property type="term" value="F:oxidoreductase activity"/>
    <property type="evidence" value="ECO:0007669"/>
    <property type="project" value="InterPro"/>
</dbReference>
<proteinExistence type="inferred from homology"/>
<reference evidence="2" key="1">
    <citation type="submission" date="2022-07" db="EMBL/GenBank/DDBJ databases">
        <title>Fungi with potential for degradation of polypropylene.</title>
        <authorList>
            <person name="Gostincar C."/>
        </authorList>
    </citation>
    <scope>NUCLEOTIDE SEQUENCE</scope>
    <source>
        <strain evidence="2">EXF-13308</strain>
    </source>
</reference>
<keyword evidence="3" id="KW-1185">Reference proteome</keyword>
<dbReference type="EMBL" id="JANBVO010000027">
    <property type="protein sequence ID" value="KAJ9139154.1"/>
    <property type="molecule type" value="Genomic_DNA"/>
</dbReference>
<dbReference type="AlphaFoldDB" id="A0AA38R8X1"/>
<dbReference type="PANTHER" id="PTHR40260">
    <property type="entry name" value="BLR8190 PROTEIN"/>
    <property type="match status" value="1"/>
</dbReference>
<comment type="similarity">
    <text evidence="1">Belongs to the tpcK family.</text>
</comment>
<evidence type="ECO:0008006" key="4">
    <source>
        <dbReference type="Google" id="ProtNLM"/>
    </source>
</evidence>
<evidence type="ECO:0000313" key="2">
    <source>
        <dbReference type="EMBL" id="KAJ9139154.1"/>
    </source>
</evidence>
<gene>
    <name evidence="2" type="ORF">NKR23_g8126</name>
</gene>
<dbReference type="PANTHER" id="PTHR40260:SF2">
    <property type="entry name" value="BLR8190 PROTEIN"/>
    <property type="match status" value="1"/>
</dbReference>
<comment type="caution">
    <text evidence="2">The sequence shown here is derived from an EMBL/GenBank/DDBJ whole genome shotgun (WGS) entry which is preliminary data.</text>
</comment>
<dbReference type="InterPro" id="IPR009799">
    <property type="entry name" value="EthD_dom"/>
</dbReference>
<dbReference type="InterPro" id="IPR011008">
    <property type="entry name" value="Dimeric_a/b-barrel"/>
</dbReference>
<dbReference type="SUPFAM" id="SSF54909">
    <property type="entry name" value="Dimeric alpha+beta barrel"/>
    <property type="match status" value="1"/>
</dbReference>
<organism evidence="2 3">
    <name type="scientific">Pleurostoma richardsiae</name>
    <dbReference type="NCBI Taxonomy" id="41990"/>
    <lineage>
        <taxon>Eukaryota</taxon>
        <taxon>Fungi</taxon>
        <taxon>Dikarya</taxon>
        <taxon>Ascomycota</taxon>
        <taxon>Pezizomycotina</taxon>
        <taxon>Sordariomycetes</taxon>
        <taxon>Sordariomycetidae</taxon>
        <taxon>Calosphaeriales</taxon>
        <taxon>Pleurostomataceae</taxon>
        <taxon>Pleurostoma</taxon>
    </lineage>
</organism>
<dbReference type="Gene3D" id="3.30.70.100">
    <property type="match status" value="1"/>
</dbReference>
<protein>
    <recommendedName>
        <fullName evidence="4">Ethyl tert-butyl ether degradation EthD</fullName>
    </recommendedName>
</protein>
<evidence type="ECO:0000256" key="1">
    <source>
        <dbReference type="ARBA" id="ARBA00005986"/>
    </source>
</evidence>
<dbReference type="Proteomes" id="UP001174694">
    <property type="component" value="Unassembled WGS sequence"/>
</dbReference>
<evidence type="ECO:0000313" key="3">
    <source>
        <dbReference type="Proteomes" id="UP001174694"/>
    </source>
</evidence>